<dbReference type="PANTHER" id="PTHR24394">
    <property type="entry name" value="ZINC FINGER PROTEIN"/>
    <property type="match status" value="1"/>
</dbReference>
<protein>
    <submittedName>
        <fullName evidence="12">Uncharacterized protein</fullName>
    </submittedName>
</protein>
<dbReference type="Gene3D" id="3.30.710.10">
    <property type="entry name" value="Potassium Channel Kv1.1, Chain A"/>
    <property type="match status" value="1"/>
</dbReference>
<feature type="region of interest" description="Disordered" evidence="8">
    <location>
        <begin position="263"/>
        <end position="285"/>
    </location>
</feature>
<feature type="domain" description="C2H2-type" evidence="10">
    <location>
        <begin position="603"/>
        <end position="631"/>
    </location>
</feature>
<dbReference type="PANTHER" id="PTHR24394:SF29">
    <property type="entry name" value="MYONEURIN"/>
    <property type="match status" value="1"/>
</dbReference>
<dbReference type="SMART" id="SM00225">
    <property type="entry name" value="BTB"/>
    <property type="match status" value="1"/>
</dbReference>
<dbReference type="AlphaFoldDB" id="A0A915IS41"/>
<evidence type="ECO:0000256" key="1">
    <source>
        <dbReference type="ARBA" id="ARBA00004123"/>
    </source>
</evidence>
<evidence type="ECO:0000256" key="2">
    <source>
        <dbReference type="ARBA" id="ARBA00022723"/>
    </source>
</evidence>
<keyword evidence="6" id="KW-0539">Nucleus</keyword>
<feature type="region of interest" description="Disordered" evidence="8">
    <location>
        <begin position="692"/>
        <end position="715"/>
    </location>
</feature>
<dbReference type="PROSITE" id="PS50097">
    <property type="entry name" value="BTB"/>
    <property type="match status" value="1"/>
</dbReference>
<dbReference type="InterPro" id="IPR000210">
    <property type="entry name" value="BTB/POZ_dom"/>
</dbReference>
<reference evidence="12" key="1">
    <citation type="submission" date="2022-11" db="UniProtKB">
        <authorList>
            <consortium name="WormBaseParasite"/>
        </authorList>
    </citation>
    <scope>IDENTIFICATION</scope>
</reference>
<dbReference type="GO" id="GO:0005634">
    <property type="term" value="C:nucleus"/>
    <property type="evidence" value="ECO:0007669"/>
    <property type="project" value="UniProtKB-SubCell"/>
</dbReference>
<dbReference type="CDD" id="cd18186">
    <property type="entry name" value="BTB_POZ_ZBTB_KLHL-like"/>
    <property type="match status" value="1"/>
</dbReference>
<feature type="domain" description="BTB" evidence="9">
    <location>
        <begin position="31"/>
        <end position="101"/>
    </location>
</feature>
<dbReference type="Gene3D" id="3.30.160.60">
    <property type="entry name" value="Classic Zinc Finger"/>
    <property type="match status" value="2"/>
</dbReference>
<organism evidence="11 12">
    <name type="scientific">Romanomermis culicivorax</name>
    <name type="common">Nematode worm</name>
    <dbReference type="NCBI Taxonomy" id="13658"/>
    <lineage>
        <taxon>Eukaryota</taxon>
        <taxon>Metazoa</taxon>
        <taxon>Ecdysozoa</taxon>
        <taxon>Nematoda</taxon>
        <taxon>Enoplea</taxon>
        <taxon>Dorylaimia</taxon>
        <taxon>Mermithida</taxon>
        <taxon>Mermithoidea</taxon>
        <taxon>Mermithidae</taxon>
        <taxon>Romanomermis</taxon>
    </lineage>
</organism>
<feature type="compositionally biased region" description="Low complexity" evidence="8">
    <location>
        <begin position="660"/>
        <end position="673"/>
    </location>
</feature>
<evidence type="ECO:0000256" key="3">
    <source>
        <dbReference type="ARBA" id="ARBA00022737"/>
    </source>
</evidence>
<dbReference type="SUPFAM" id="SSF57667">
    <property type="entry name" value="beta-beta-alpha zinc fingers"/>
    <property type="match status" value="1"/>
</dbReference>
<dbReference type="SMART" id="SM00355">
    <property type="entry name" value="ZnF_C2H2"/>
    <property type="match status" value="6"/>
</dbReference>
<dbReference type="WBParaSite" id="nRc.2.0.1.t17018-RA">
    <property type="protein sequence ID" value="nRc.2.0.1.t17018-RA"/>
    <property type="gene ID" value="nRc.2.0.1.g17018"/>
</dbReference>
<evidence type="ECO:0000256" key="6">
    <source>
        <dbReference type="ARBA" id="ARBA00023242"/>
    </source>
</evidence>
<dbReference type="GO" id="GO:0008270">
    <property type="term" value="F:zinc ion binding"/>
    <property type="evidence" value="ECO:0007669"/>
    <property type="project" value="UniProtKB-KW"/>
</dbReference>
<keyword evidence="3" id="KW-0677">Repeat</keyword>
<dbReference type="SUPFAM" id="SSF54695">
    <property type="entry name" value="POZ domain"/>
    <property type="match status" value="1"/>
</dbReference>
<dbReference type="PROSITE" id="PS00028">
    <property type="entry name" value="ZINC_FINGER_C2H2_1"/>
    <property type="match status" value="1"/>
</dbReference>
<evidence type="ECO:0000256" key="8">
    <source>
        <dbReference type="SAM" id="MobiDB-lite"/>
    </source>
</evidence>
<evidence type="ECO:0000259" key="9">
    <source>
        <dbReference type="PROSITE" id="PS50097"/>
    </source>
</evidence>
<keyword evidence="4 7" id="KW-0863">Zinc-finger</keyword>
<feature type="compositionally biased region" description="Basic and acidic residues" evidence="8">
    <location>
        <begin position="701"/>
        <end position="715"/>
    </location>
</feature>
<name>A0A915IS41_ROMCU</name>
<evidence type="ECO:0000313" key="11">
    <source>
        <dbReference type="Proteomes" id="UP000887565"/>
    </source>
</evidence>
<feature type="compositionally biased region" description="Low complexity" evidence="8">
    <location>
        <begin position="129"/>
        <end position="141"/>
    </location>
</feature>
<dbReference type="InterPro" id="IPR036236">
    <property type="entry name" value="Znf_C2H2_sf"/>
</dbReference>
<dbReference type="OMA" id="RPICNIC"/>
<evidence type="ECO:0000256" key="4">
    <source>
        <dbReference type="ARBA" id="ARBA00022771"/>
    </source>
</evidence>
<dbReference type="PROSITE" id="PS50157">
    <property type="entry name" value="ZINC_FINGER_C2H2_2"/>
    <property type="match status" value="1"/>
</dbReference>
<proteinExistence type="predicted"/>
<accession>A0A915IS41</accession>
<evidence type="ECO:0000256" key="7">
    <source>
        <dbReference type="PROSITE-ProRule" id="PRU00042"/>
    </source>
</evidence>
<evidence type="ECO:0000259" key="10">
    <source>
        <dbReference type="PROSITE" id="PS50157"/>
    </source>
</evidence>
<sequence>MHSSTAIFHKDKYTTDFMKQLKQLRDQGFLCDVRVIAGDMEYPAHKMVLAASSSYFKGLFEPKENGALSEEITSICLKNCQPDVLTVVLNYLYSGHLELGACKAQDVLGVAKTCKISSLESLMVNTTTTTANKTSKTKNSSPSDLPELQNMSKPIPKLGPDQSPTPDSRDQKENVNDEDDDDNHSSPIYGGVRFCFVHNCDSSQLYYNLCHSNPWAMAAFNFMAANQQRMAAMAAAAAAANSRSSPLFAAPNDLALVTSQNDLNRVNGSPPTSASYLSPNGKASDDADELSSLVIAADCPPNNDDLETDLDADDSDMPPALFVDHFVANDDSPSPQITPINNNAGKRKTPSTANHASFDAAPILLAGGGGGGGVAGADNGAGKMFNSADDRDGWCRNKKYIKKTANGHFQCVLCEKTYGRYNSVSYHVTIYHRNPPIVCDHTGCNFQTREARYIHFHKFYRHDVPLPSNIDLDARRCPYCRHVAKSPAMLDKHMKRHEANNSNNASGANGVGRGKSTKLHRCTLCEKDFASKASLAQHSAVCRRKMALELSKTGSIQVELINNSQNAEKVYICDKCPYRTTTIGSLEQHKLFKHQADLWSNKYTCDQCDYSTPSAAKLSAHKTQMHINSNSVQYDDNVVNNHSPLNLRLMSLPEPLAPRSSSGGSSSLSPDTTTKSLLLKSSTCGTDNVFVDDDLMETEEEKEKQSNKEMTEMRENSDMKKFAHFLVGEEFHKCLLSSNLRLGQAQYWASLPNVPGGPALPVKPFDPCCPAGPSLPIGPCCPGFPIGPGLPGAPKAPGGPS</sequence>
<keyword evidence="11" id="KW-1185">Reference proteome</keyword>
<dbReference type="InterPro" id="IPR011333">
    <property type="entry name" value="SKP1/BTB/POZ_sf"/>
</dbReference>
<feature type="region of interest" description="Disordered" evidence="8">
    <location>
        <begin position="653"/>
        <end position="673"/>
    </location>
</feature>
<evidence type="ECO:0000256" key="5">
    <source>
        <dbReference type="ARBA" id="ARBA00022833"/>
    </source>
</evidence>
<dbReference type="Pfam" id="PF00651">
    <property type="entry name" value="BTB"/>
    <property type="match status" value="1"/>
</dbReference>
<comment type="subcellular location">
    <subcellularLocation>
        <location evidence="1">Nucleus</location>
    </subcellularLocation>
</comment>
<dbReference type="InterPro" id="IPR013087">
    <property type="entry name" value="Znf_C2H2_type"/>
</dbReference>
<dbReference type="GO" id="GO:0000981">
    <property type="term" value="F:DNA-binding transcription factor activity, RNA polymerase II-specific"/>
    <property type="evidence" value="ECO:0007669"/>
    <property type="project" value="TreeGrafter"/>
</dbReference>
<evidence type="ECO:0000313" key="12">
    <source>
        <dbReference type="WBParaSite" id="nRc.2.0.1.t17018-RA"/>
    </source>
</evidence>
<keyword evidence="5" id="KW-0862">Zinc</keyword>
<dbReference type="Proteomes" id="UP000887565">
    <property type="component" value="Unplaced"/>
</dbReference>
<keyword evidence="2" id="KW-0479">Metal-binding</keyword>
<feature type="compositionally biased region" description="Polar residues" evidence="8">
    <location>
        <begin position="263"/>
        <end position="278"/>
    </location>
</feature>
<feature type="region of interest" description="Disordered" evidence="8">
    <location>
        <begin position="129"/>
        <end position="185"/>
    </location>
</feature>